<protein>
    <recommendedName>
        <fullName evidence="1">Amine oxidase domain-containing protein</fullName>
    </recommendedName>
</protein>
<evidence type="ECO:0000259" key="1">
    <source>
        <dbReference type="Pfam" id="PF01593"/>
    </source>
</evidence>
<dbReference type="InterPro" id="IPR036188">
    <property type="entry name" value="FAD/NAD-bd_sf"/>
</dbReference>
<dbReference type="InterPro" id="IPR050281">
    <property type="entry name" value="Flavin_monoamine_oxidase"/>
</dbReference>
<dbReference type="PANTHER" id="PTHR10742:SF398">
    <property type="entry name" value="AMINE OXIDASE DOMAIN-CONTAINING PROTEIN-RELATED"/>
    <property type="match status" value="1"/>
</dbReference>
<name>A0ABQ9IPS2_9CUCU</name>
<dbReference type="SUPFAM" id="SSF51905">
    <property type="entry name" value="FAD/NAD(P)-binding domain"/>
    <property type="match status" value="1"/>
</dbReference>
<keyword evidence="3" id="KW-1185">Reference proteome</keyword>
<reference evidence="2" key="1">
    <citation type="journal article" date="2023" name="Insect Mol. Biol.">
        <title>Genome sequencing provides insights into the evolution of gene families encoding plant cell wall-degrading enzymes in longhorned beetles.</title>
        <authorList>
            <person name="Shin N.R."/>
            <person name="Okamura Y."/>
            <person name="Kirsch R."/>
            <person name="Pauchet Y."/>
        </authorList>
    </citation>
    <scope>NUCLEOTIDE SEQUENCE</scope>
    <source>
        <strain evidence="2">MMC_N1</strain>
    </source>
</reference>
<dbReference type="SUPFAM" id="SSF54373">
    <property type="entry name" value="FAD-linked reductases, C-terminal domain"/>
    <property type="match status" value="1"/>
</dbReference>
<dbReference type="Gene3D" id="3.90.660.10">
    <property type="match status" value="1"/>
</dbReference>
<dbReference type="Gene3D" id="3.50.50.60">
    <property type="entry name" value="FAD/NAD(P)-binding domain"/>
    <property type="match status" value="1"/>
</dbReference>
<evidence type="ECO:0000313" key="3">
    <source>
        <dbReference type="Proteomes" id="UP001162164"/>
    </source>
</evidence>
<evidence type="ECO:0000313" key="2">
    <source>
        <dbReference type="EMBL" id="KAJ8945013.1"/>
    </source>
</evidence>
<sequence length="316" mass="36194">MAGNYSLAYDGSAFLSDLSTEPDYVQCEGDLSTHWNGRGYKTILEVMLQNSQTPAKPYRLTIHDHETLFEPGLPEEKTKVIKTVGFGAILKIILHFPEPWWSPDDIVVCLWSEEDKNKIKSEYGKGPEKVRWHVLVDRNVRYTSIPNNPNVVILFFSGSMVPEIEKTDDQVLIEGIMYMFRKFLGDKYNVVNPDKMLNIFFGGHEKIFIRPLCFKNEWNMTKDFIYDTILPLFLLHRHLGTAINTSVAHIPTILLKELARKTKFADKLATPLTRDGRPVVQFAGEATHPHYFSTVHGAIESGYREGDRLIKLYKTG</sequence>
<dbReference type="EMBL" id="JAPWTJ010004440">
    <property type="protein sequence ID" value="KAJ8945013.1"/>
    <property type="molecule type" value="Genomic_DNA"/>
</dbReference>
<comment type="caution">
    <text evidence="2">The sequence shown here is derived from an EMBL/GenBank/DDBJ whole genome shotgun (WGS) entry which is preliminary data.</text>
</comment>
<dbReference type="Proteomes" id="UP001162164">
    <property type="component" value="Unassembled WGS sequence"/>
</dbReference>
<proteinExistence type="predicted"/>
<dbReference type="Pfam" id="PF01593">
    <property type="entry name" value="Amino_oxidase"/>
    <property type="match status" value="2"/>
</dbReference>
<gene>
    <name evidence="2" type="ORF">NQ317_009907</name>
</gene>
<accession>A0ABQ9IPS2</accession>
<feature type="domain" description="Amine oxidase" evidence="1">
    <location>
        <begin position="66"/>
        <end position="188"/>
    </location>
</feature>
<dbReference type="PANTHER" id="PTHR10742">
    <property type="entry name" value="FLAVIN MONOAMINE OXIDASE"/>
    <property type="match status" value="1"/>
</dbReference>
<feature type="domain" description="Amine oxidase" evidence="1">
    <location>
        <begin position="271"/>
        <end position="309"/>
    </location>
</feature>
<dbReference type="InterPro" id="IPR002937">
    <property type="entry name" value="Amino_oxidase"/>
</dbReference>
<organism evidence="2 3">
    <name type="scientific">Molorchus minor</name>
    <dbReference type="NCBI Taxonomy" id="1323400"/>
    <lineage>
        <taxon>Eukaryota</taxon>
        <taxon>Metazoa</taxon>
        <taxon>Ecdysozoa</taxon>
        <taxon>Arthropoda</taxon>
        <taxon>Hexapoda</taxon>
        <taxon>Insecta</taxon>
        <taxon>Pterygota</taxon>
        <taxon>Neoptera</taxon>
        <taxon>Endopterygota</taxon>
        <taxon>Coleoptera</taxon>
        <taxon>Polyphaga</taxon>
        <taxon>Cucujiformia</taxon>
        <taxon>Chrysomeloidea</taxon>
        <taxon>Cerambycidae</taxon>
        <taxon>Lamiinae</taxon>
        <taxon>Monochamini</taxon>
        <taxon>Molorchus</taxon>
    </lineage>
</organism>